<dbReference type="OrthoDB" id="5398233at2759"/>
<organism evidence="2 3">
    <name type="scientific">Aspergillus kawachii</name>
    <name type="common">White koji mold</name>
    <name type="synonym">Aspergillus awamori var. kawachi</name>
    <dbReference type="NCBI Taxonomy" id="1069201"/>
    <lineage>
        <taxon>Eukaryota</taxon>
        <taxon>Fungi</taxon>
        <taxon>Dikarya</taxon>
        <taxon>Ascomycota</taxon>
        <taxon>Pezizomycotina</taxon>
        <taxon>Eurotiomycetes</taxon>
        <taxon>Eurotiomycetidae</taxon>
        <taxon>Eurotiales</taxon>
        <taxon>Aspergillaceae</taxon>
        <taxon>Aspergillus</taxon>
        <taxon>Aspergillus subgen. Circumdati</taxon>
    </lineage>
</organism>
<proteinExistence type="predicted"/>
<dbReference type="GeneID" id="64959588"/>
<dbReference type="AlphaFoldDB" id="A0A7R7W8I1"/>
<protein>
    <recommendedName>
        <fullName evidence="4">MARVEL domain-containing protein</fullName>
    </recommendedName>
</protein>
<sequence length="118" mass="13385">MGYNLTAEMFSEWAIGLVVIAVRLYTRFSVDRGMFRWDDVCLVLGTLFWTLLVVFLYLCTAVYGSNIGLNATTAAEVPDDQVPSLTKGSIYAFLAWLSYILMVWSFKGVLVFLYNRLT</sequence>
<dbReference type="RefSeq" id="XP_041542029.1">
    <property type="nucleotide sequence ID" value="XM_041688223.1"/>
</dbReference>
<feature type="transmembrane region" description="Helical" evidence="1">
    <location>
        <begin position="13"/>
        <end position="30"/>
    </location>
</feature>
<accession>A0A7R7W8I1</accession>
<feature type="transmembrane region" description="Helical" evidence="1">
    <location>
        <begin position="90"/>
        <end position="114"/>
    </location>
</feature>
<evidence type="ECO:0000256" key="1">
    <source>
        <dbReference type="SAM" id="Phobius"/>
    </source>
</evidence>
<reference evidence="2" key="1">
    <citation type="submission" date="2021-01" db="EMBL/GenBank/DDBJ databases">
        <authorList>
            <consortium name="Aspergillus luchuensis mut. kawachii IFO 4304 genome sequencing consortium"/>
            <person name="Kazuki M."/>
            <person name="Futagami T."/>
        </authorList>
    </citation>
    <scope>NUCLEOTIDE SEQUENCE</scope>
    <source>
        <strain evidence="2">IFO 4308</strain>
    </source>
</reference>
<dbReference type="KEGG" id="aluc:AKAW2_31582A"/>
<name>A0A7R7W8I1_ASPKA</name>
<keyword evidence="1" id="KW-1133">Transmembrane helix</keyword>
<dbReference type="Proteomes" id="UP000661280">
    <property type="component" value="Chromosome 3"/>
</dbReference>
<gene>
    <name evidence="2" type="ORF">AKAW2_31582A</name>
</gene>
<evidence type="ECO:0000313" key="2">
    <source>
        <dbReference type="EMBL" id="BCR98263.1"/>
    </source>
</evidence>
<feature type="transmembrane region" description="Helical" evidence="1">
    <location>
        <begin position="42"/>
        <end position="63"/>
    </location>
</feature>
<keyword evidence="1" id="KW-0812">Transmembrane</keyword>
<dbReference type="EMBL" id="AP024427">
    <property type="protein sequence ID" value="BCR98263.1"/>
    <property type="molecule type" value="Genomic_DNA"/>
</dbReference>
<reference evidence="2" key="2">
    <citation type="submission" date="2021-02" db="EMBL/GenBank/DDBJ databases">
        <title>Aspergillus luchuensis mut. kawachii IFO 4304 genome sequence.</title>
        <authorList>
            <person name="Mori K."/>
            <person name="Kadooka C."/>
            <person name="Goto M."/>
            <person name="Futagami T."/>
        </authorList>
    </citation>
    <scope>NUCLEOTIDE SEQUENCE</scope>
    <source>
        <strain evidence="2">IFO 4308</strain>
    </source>
</reference>
<evidence type="ECO:0000313" key="3">
    <source>
        <dbReference type="Proteomes" id="UP000661280"/>
    </source>
</evidence>
<keyword evidence="1" id="KW-0472">Membrane</keyword>
<keyword evidence="3" id="KW-1185">Reference proteome</keyword>
<evidence type="ECO:0008006" key="4">
    <source>
        <dbReference type="Google" id="ProtNLM"/>
    </source>
</evidence>